<keyword evidence="4 5" id="KW-0472">Membrane</keyword>
<feature type="transmembrane region" description="Helical" evidence="5">
    <location>
        <begin position="67"/>
        <end position="87"/>
    </location>
</feature>
<dbReference type="Pfam" id="PF02361">
    <property type="entry name" value="CbiQ"/>
    <property type="match status" value="1"/>
</dbReference>
<evidence type="ECO:0000256" key="4">
    <source>
        <dbReference type="ARBA" id="ARBA00023136"/>
    </source>
</evidence>
<dbReference type="CDD" id="cd16914">
    <property type="entry name" value="EcfT"/>
    <property type="match status" value="1"/>
</dbReference>
<feature type="transmembrane region" description="Helical" evidence="5">
    <location>
        <begin position="232"/>
        <end position="253"/>
    </location>
</feature>
<gene>
    <name evidence="6" type="ORF">NAG76_14375</name>
</gene>
<dbReference type="EMBL" id="CP097899">
    <property type="protein sequence ID" value="URN93026.1"/>
    <property type="molecule type" value="Genomic_DNA"/>
</dbReference>
<dbReference type="PANTHER" id="PTHR43723">
    <property type="entry name" value="COBALT TRANSPORT PROTEIN CBIQ"/>
    <property type="match status" value="1"/>
</dbReference>
<comment type="subcellular location">
    <subcellularLocation>
        <location evidence="1">Membrane</location>
        <topology evidence="1">Multi-pass membrane protein</topology>
    </subcellularLocation>
</comment>
<evidence type="ECO:0000313" key="6">
    <source>
        <dbReference type="EMBL" id="URN93026.1"/>
    </source>
</evidence>
<evidence type="ECO:0000313" key="7">
    <source>
        <dbReference type="Proteomes" id="UP001056756"/>
    </source>
</evidence>
<name>A0A9J6ZAE6_9BACL</name>
<dbReference type="KEGG" id="plig:NAG76_14375"/>
<reference evidence="6" key="1">
    <citation type="submission" date="2022-05" db="EMBL/GenBank/DDBJ databases">
        <title>Novel bacterial taxa in a minimal lignocellulolytic consortium and its capacity to transform plastics disclosed by genome-resolved metagenomics.</title>
        <authorList>
            <person name="Rodriguez C.A.D."/>
            <person name="Diaz-Garcia L."/>
            <person name="Herrera K."/>
            <person name="Tarazona N.A."/>
            <person name="Sproer C."/>
            <person name="Overmann J."/>
            <person name="Jimenez D.J."/>
        </authorList>
    </citation>
    <scope>NUCLEOTIDE SEQUENCE</scope>
    <source>
        <strain evidence="6">MAG5</strain>
    </source>
</reference>
<evidence type="ECO:0000256" key="3">
    <source>
        <dbReference type="ARBA" id="ARBA00022989"/>
    </source>
</evidence>
<dbReference type="AlphaFoldDB" id="A0A9J6ZAE6"/>
<evidence type="ECO:0000256" key="2">
    <source>
        <dbReference type="ARBA" id="ARBA00022692"/>
    </source>
</evidence>
<sequence length="254" mass="29455">MDNVWNWFVPSKSTWLHNVNPALKFVILMTLMIFLFFSRNTMQYIVLFICFSILLWTMSGFPLRKLALLHIPIMISAISTAITLLLFGRGKDIVWQWGIMKISEESIASATLLGSKSILIAIISLILLLTTSPTLLLYSLMQQLRLPPKYVYAFMAGIRLIPMIMEEINIRTQALNVRRVQLHKGFRSIYTRMKLYLIPLLAQSIRRAHRIAISMEAKQFQAKRTFYYVTRYSINDLILLCYVCISIIITFAFS</sequence>
<dbReference type="GO" id="GO:0006824">
    <property type="term" value="P:cobalt ion transport"/>
    <property type="evidence" value="ECO:0007669"/>
    <property type="project" value="TreeGrafter"/>
</dbReference>
<dbReference type="InterPro" id="IPR003339">
    <property type="entry name" value="ABC/ECF_trnsptr_transmembrane"/>
</dbReference>
<feature type="transmembrane region" description="Helical" evidence="5">
    <location>
        <begin position="20"/>
        <end position="37"/>
    </location>
</feature>
<keyword evidence="3 5" id="KW-1133">Transmembrane helix</keyword>
<feature type="transmembrane region" description="Helical" evidence="5">
    <location>
        <begin position="44"/>
        <end position="61"/>
    </location>
</feature>
<evidence type="ECO:0000256" key="1">
    <source>
        <dbReference type="ARBA" id="ARBA00004141"/>
    </source>
</evidence>
<feature type="transmembrane region" description="Helical" evidence="5">
    <location>
        <begin position="107"/>
        <end position="130"/>
    </location>
</feature>
<evidence type="ECO:0000256" key="5">
    <source>
        <dbReference type="SAM" id="Phobius"/>
    </source>
</evidence>
<protein>
    <submittedName>
        <fullName evidence="6">Energy-coupling factor transporter transmembrane protein EcfT</fullName>
    </submittedName>
</protein>
<organism evidence="6 7">
    <name type="scientific">Candidatus Pristimantibacillus lignocellulolyticus</name>
    <dbReference type="NCBI Taxonomy" id="2994561"/>
    <lineage>
        <taxon>Bacteria</taxon>
        <taxon>Bacillati</taxon>
        <taxon>Bacillota</taxon>
        <taxon>Bacilli</taxon>
        <taxon>Bacillales</taxon>
        <taxon>Paenibacillaceae</taxon>
        <taxon>Candidatus Pristimantibacillus</taxon>
    </lineage>
</organism>
<dbReference type="InterPro" id="IPR052770">
    <property type="entry name" value="Cobalt_transport_CbiQ"/>
</dbReference>
<dbReference type="PANTHER" id="PTHR43723:SF1">
    <property type="entry name" value="COBALT TRANSPORT PROTEIN CBIQ"/>
    <property type="match status" value="1"/>
</dbReference>
<accession>A0A9J6ZAE6</accession>
<dbReference type="GO" id="GO:0043190">
    <property type="term" value="C:ATP-binding cassette (ABC) transporter complex"/>
    <property type="evidence" value="ECO:0007669"/>
    <property type="project" value="TreeGrafter"/>
</dbReference>
<keyword evidence="2 5" id="KW-0812">Transmembrane</keyword>
<proteinExistence type="predicted"/>
<dbReference type="Proteomes" id="UP001056756">
    <property type="component" value="Chromosome"/>
</dbReference>
<feature type="transmembrane region" description="Helical" evidence="5">
    <location>
        <begin position="150"/>
        <end position="170"/>
    </location>
</feature>